<sequence>MLKKSKLLSQFVANTNTVRIFTGSAGKINPKKNTFTHNSTPYRLGILISCTFGISHCAHILLNIIPATQGDGTTKASSHKTQVLMDRVAYGVMFTMVNYITLQSSFAMIKNGHLLESFFNGLIQLDEEYFNNTGSERYDLSSYNKWKVGVAKYFLFFLRIMGVRISSFVIGIAAAKHPQGFMNILLYPPGSYLVNVWSILPFPKISSILAKGTIFVLTSWANMVLVNVCFLDVAQVAVGGVALSQMIYMQLRHVNRIPLLKLVTFHRRIQLLTNTFNQIHSTMIVSILMAALSSQIRSALKLVNIIKGNDDSNVGVRLYYVRVLLTSIVIINTVFGYFADVNYFSLELVGQMRRVASISNQRFKRYQVMRKMTNSLQGLKIKFGSDNYVDTLTPFIFQQFAADRVIDALLLG</sequence>
<evidence type="ECO:0008006" key="4">
    <source>
        <dbReference type="Google" id="ProtNLM"/>
    </source>
</evidence>
<keyword evidence="1" id="KW-0472">Membrane</keyword>
<comment type="caution">
    <text evidence="2">The sequence shown here is derived from an EMBL/GenBank/DDBJ whole genome shotgun (WGS) entry which is preliminary data.</text>
</comment>
<protein>
    <recommendedName>
        <fullName evidence="4">Odorant receptor</fullName>
    </recommendedName>
</protein>
<evidence type="ECO:0000313" key="3">
    <source>
        <dbReference type="Proteomes" id="UP001642540"/>
    </source>
</evidence>
<evidence type="ECO:0000313" key="2">
    <source>
        <dbReference type="EMBL" id="CAL8140298.1"/>
    </source>
</evidence>
<reference evidence="2 3" key="1">
    <citation type="submission" date="2024-08" db="EMBL/GenBank/DDBJ databases">
        <authorList>
            <person name="Cucini C."/>
            <person name="Frati F."/>
        </authorList>
    </citation>
    <scope>NUCLEOTIDE SEQUENCE [LARGE SCALE GENOMIC DNA]</scope>
</reference>
<name>A0ABP1S0E4_9HEXA</name>
<proteinExistence type="predicted"/>
<keyword evidence="3" id="KW-1185">Reference proteome</keyword>
<evidence type="ECO:0000256" key="1">
    <source>
        <dbReference type="SAM" id="Phobius"/>
    </source>
</evidence>
<feature type="transmembrane region" description="Helical" evidence="1">
    <location>
        <begin position="220"/>
        <end position="248"/>
    </location>
</feature>
<accession>A0ABP1S0E4</accession>
<keyword evidence="1" id="KW-0812">Transmembrane</keyword>
<dbReference type="EMBL" id="CAXLJM020000135">
    <property type="protein sequence ID" value="CAL8140298.1"/>
    <property type="molecule type" value="Genomic_DNA"/>
</dbReference>
<dbReference type="Proteomes" id="UP001642540">
    <property type="component" value="Unassembled WGS sequence"/>
</dbReference>
<keyword evidence="1" id="KW-1133">Transmembrane helix</keyword>
<feature type="transmembrane region" description="Helical" evidence="1">
    <location>
        <begin position="319"/>
        <end position="344"/>
    </location>
</feature>
<gene>
    <name evidence="2" type="ORF">ODALV1_LOCUS28230</name>
</gene>
<feature type="transmembrane region" description="Helical" evidence="1">
    <location>
        <begin position="153"/>
        <end position="174"/>
    </location>
</feature>
<feature type="transmembrane region" description="Helical" evidence="1">
    <location>
        <begin position="88"/>
        <end position="109"/>
    </location>
</feature>
<organism evidence="2 3">
    <name type="scientific">Orchesella dallaii</name>
    <dbReference type="NCBI Taxonomy" id="48710"/>
    <lineage>
        <taxon>Eukaryota</taxon>
        <taxon>Metazoa</taxon>
        <taxon>Ecdysozoa</taxon>
        <taxon>Arthropoda</taxon>
        <taxon>Hexapoda</taxon>
        <taxon>Collembola</taxon>
        <taxon>Entomobryomorpha</taxon>
        <taxon>Entomobryoidea</taxon>
        <taxon>Orchesellidae</taxon>
        <taxon>Orchesellinae</taxon>
        <taxon>Orchesella</taxon>
    </lineage>
</organism>